<dbReference type="InterPro" id="IPR029052">
    <property type="entry name" value="Metallo-depent_PP-like"/>
</dbReference>
<dbReference type="EC" id="3.6.1.41" evidence="5"/>
<comment type="catalytic activity">
    <reaction evidence="4 5">
        <text>P(1),P(4)-bis(5'-adenosyl) tetraphosphate + H2O = 2 ADP + 2 H(+)</text>
        <dbReference type="Rhea" id="RHEA:24252"/>
        <dbReference type="ChEBI" id="CHEBI:15377"/>
        <dbReference type="ChEBI" id="CHEBI:15378"/>
        <dbReference type="ChEBI" id="CHEBI:58141"/>
        <dbReference type="ChEBI" id="CHEBI:456216"/>
        <dbReference type="EC" id="3.6.1.41"/>
    </reaction>
</comment>
<dbReference type="RefSeq" id="WP_115315145.1">
    <property type="nucleotide sequence ID" value="NZ_LWIF01000001.1"/>
</dbReference>
<dbReference type="Proteomes" id="UP000255417">
    <property type="component" value="Unassembled WGS sequence"/>
</dbReference>
<feature type="domain" description="Calcineurin-like phosphoesterase" evidence="6">
    <location>
        <begin position="3"/>
        <end position="153"/>
    </location>
</feature>
<dbReference type="InterPro" id="IPR004843">
    <property type="entry name" value="Calcineurin-like_PHP"/>
</dbReference>
<evidence type="ECO:0000256" key="4">
    <source>
        <dbReference type="ARBA" id="ARBA00049417"/>
    </source>
</evidence>
<evidence type="ECO:0000256" key="1">
    <source>
        <dbReference type="ARBA" id="ARBA00003413"/>
    </source>
</evidence>
<accession>A0A379C8Y8</accession>
<dbReference type="AlphaFoldDB" id="A0A379C8Y8"/>
<dbReference type="EMBL" id="UGTA01000001">
    <property type="protein sequence ID" value="SUB58629.1"/>
    <property type="molecule type" value="Genomic_DNA"/>
</dbReference>
<dbReference type="GO" id="GO:0008803">
    <property type="term" value="F:bis(5'-nucleosyl)-tetraphosphatase (symmetrical) activity"/>
    <property type="evidence" value="ECO:0007669"/>
    <property type="project" value="UniProtKB-UniRule"/>
</dbReference>
<dbReference type="Pfam" id="PF00149">
    <property type="entry name" value="Metallophos"/>
    <property type="match status" value="1"/>
</dbReference>
<proteinExistence type="inferred from homology"/>
<keyword evidence="3 5" id="KW-0378">Hydrolase</keyword>
<name>A0A379C8Y8_9PAST</name>
<dbReference type="HAMAP" id="MF_00199">
    <property type="entry name" value="ApaH"/>
    <property type="match status" value="1"/>
</dbReference>
<evidence type="ECO:0000259" key="6">
    <source>
        <dbReference type="Pfam" id="PF00149"/>
    </source>
</evidence>
<gene>
    <name evidence="5 7" type="primary">apaH</name>
    <name evidence="7" type="ORF">NCTC12872_00593</name>
</gene>
<dbReference type="PANTHER" id="PTHR40942">
    <property type="match status" value="1"/>
</dbReference>
<dbReference type="NCBIfam" id="TIGR00668">
    <property type="entry name" value="apaH"/>
    <property type="match status" value="1"/>
</dbReference>
<evidence type="ECO:0000256" key="3">
    <source>
        <dbReference type="ARBA" id="ARBA00022801"/>
    </source>
</evidence>
<protein>
    <recommendedName>
        <fullName evidence="5">Bis(5'-nucleosyl)-tetraphosphatase, symmetrical</fullName>
        <ecNumber evidence="5">3.6.1.41</ecNumber>
    </recommendedName>
    <alternativeName>
        <fullName evidence="5">Ap4A hydrolase</fullName>
    </alternativeName>
    <alternativeName>
        <fullName evidence="5">Diadenosine 5',5'''-P1,P4-tetraphosphate pyrophosphohydrolase</fullName>
    </alternativeName>
    <alternativeName>
        <fullName evidence="5">Diadenosine tetraphosphatase</fullName>
    </alternativeName>
</protein>
<dbReference type="PANTHER" id="PTHR40942:SF4">
    <property type="entry name" value="CYTOCHROME C5"/>
    <property type="match status" value="1"/>
</dbReference>
<sequence>MATYIVGDLHGCFDELKQLLQKVDFNPCNDELLLTGDLIARGEQSLECLRFVKSLGDRATTVLGNHDLHLLATNLGIKSANSRDNLTALFQAEDREELLDWLRNQPLLVEHKKYGFLLSHAGISPEWDLLTAKNAAKEVEVILRSDHYAELLQNMYQNEPLNWQDELTEIQRYRYTINSLTRMRFCTARKELDFHCKLPPKEAPEELKPWFEFDNPLYQTHSILFGHWAAMLDYPTPSNIYALDTGCVWGNKLTMIRWEDKQIFTQKKLDVLKNA</sequence>
<evidence type="ECO:0000313" key="8">
    <source>
        <dbReference type="Proteomes" id="UP000255417"/>
    </source>
</evidence>
<dbReference type="CDD" id="cd07422">
    <property type="entry name" value="MPP_ApaH"/>
    <property type="match status" value="1"/>
</dbReference>
<dbReference type="OrthoDB" id="9807890at2"/>
<dbReference type="InterPro" id="IPR004617">
    <property type="entry name" value="ApaH"/>
</dbReference>
<dbReference type="NCBIfam" id="NF001204">
    <property type="entry name" value="PRK00166.1"/>
    <property type="match status" value="1"/>
</dbReference>
<evidence type="ECO:0000256" key="2">
    <source>
        <dbReference type="ARBA" id="ARBA00005419"/>
    </source>
</evidence>
<comment type="function">
    <text evidence="1 5">Hydrolyzes diadenosine 5',5'''-P1,P4-tetraphosphate to yield ADP.</text>
</comment>
<organism evidence="7 8">
    <name type="scientific">Phocoenobacter uteri</name>
    <dbReference type="NCBI Taxonomy" id="146806"/>
    <lineage>
        <taxon>Bacteria</taxon>
        <taxon>Pseudomonadati</taxon>
        <taxon>Pseudomonadota</taxon>
        <taxon>Gammaproteobacteria</taxon>
        <taxon>Pasteurellales</taxon>
        <taxon>Pasteurellaceae</taxon>
        <taxon>Phocoenobacter</taxon>
    </lineage>
</organism>
<evidence type="ECO:0000256" key="5">
    <source>
        <dbReference type="HAMAP-Rule" id="MF_00199"/>
    </source>
</evidence>
<comment type="similarity">
    <text evidence="2 5">Belongs to the Ap4A hydrolase family.</text>
</comment>
<dbReference type="SUPFAM" id="SSF56300">
    <property type="entry name" value="Metallo-dependent phosphatases"/>
    <property type="match status" value="1"/>
</dbReference>
<evidence type="ECO:0000313" key="7">
    <source>
        <dbReference type="EMBL" id="SUB58629.1"/>
    </source>
</evidence>
<keyword evidence="8" id="KW-1185">Reference proteome</keyword>
<dbReference type="Gene3D" id="3.60.21.10">
    <property type="match status" value="1"/>
</dbReference>
<dbReference type="PIRSF" id="PIRSF000903">
    <property type="entry name" value="B5n-ttraPtase_sm"/>
    <property type="match status" value="1"/>
</dbReference>
<reference evidence="7 8" key="1">
    <citation type="submission" date="2018-06" db="EMBL/GenBank/DDBJ databases">
        <authorList>
            <consortium name="Pathogen Informatics"/>
            <person name="Doyle S."/>
        </authorList>
    </citation>
    <scope>NUCLEOTIDE SEQUENCE [LARGE SCALE GENOMIC DNA]</scope>
    <source>
        <strain evidence="7 8">NCTC12872</strain>
    </source>
</reference>